<dbReference type="EMBL" id="ON529852">
    <property type="protein sequence ID" value="USN14158.1"/>
    <property type="molecule type" value="Genomic_DNA"/>
</dbReference>
<sequence length="203" mass="21118">MQGFDDIDDDGATEVVGARPRRKIVRPAEMAAIASVRPGGRISGSPPGARRDAVVLRKADQPALRLTLSHLPIFKAVWSAWSALRVQGADDPGVAVKDIQAYLEQTGQSALCGSVPGAVRGLVKGGALRTTDQHVGFQVRRTRYYPTDVGVQAFALAETLGAGASVQVGGTAAAWANRAADAPMTLFEYAALLKGGGALPETA</sequence>
<accession>A0A9E7MPY5</accession>
<name>A0A9E7MPY5_9CAUD</name>
<reference evidence="1" key="1">
    <citation type="submission" date="2022-05" db="EMBL/GenBank/DDBJ databases">
        <authorList>
            <person name="Friedrich I."/>
            <person name="Poehlein A."/>
            <person name="Schneider D."/>
            <person name="Hertel R."/>
            <person name="Daniel R."/>
        </authorList>
    </citation>
    <scope>NUCLEOTIDE SEQUENCE</scope>
</reference>
<evidence type="ECO:0000313" key="2">
    <source>
        <dbReference type="Proteomes" id="UP001056685"/>
    </source>
</evidence>
<proteinExistence type="predicted"/>
<dbReference type="Proteomes" id="UP001056685">
    <property type="component" value="Segment"/>
</dbReference>
<protein>
    <submittedName>
        <fullName evidence="1">Middle transcription regulatory protein</fullName>
    </submittedName>
</protein>
<organism evidence="1 2">
    <name type="scientific">Brevundimonas phage vB_BpoS-Kabachok</name>
    <dbReference type="NCBI Taxonomy" id="2948600"/>
    <lineage>
        <taxon>Viruses</taxon>
        <taxon>Duplodnaviria</taxon>
        <taxon>Heunggongvirae</taxon>
        <taxon>Uroviricota</taxon>
        <taxon>Caudoviricetes</taxon>
        <taxon>Jeanschmidtviridae</taxon>
        <taxon>Marchewkavirus</taxon>
        <taxon>Marchewkavirus kabachok</taxon>
    </lineage>
</organism>
<keyword evidence="2" id="KW-1185">Reference proteome</keyword>
<evidence type="ECO:0000313" key="1">
    <source>
        <dbReference type="EMBL" id="USN14158.1"/>
    </source>
</evidence>
<gene>
    <name evidence="1" type="ORF">KABACHOK_03220</name>
</gene>